<dbReference type="RefSeq" id="WP_008240266.1">
    <property type="nucleotide sequence ID" value="NZ_AJJU01000019.1"/>
</dbReference>
<protein>
    <submittedName>
        <fullName evidence="1">Uncharacterized protein</fullName>
    </submittedName>
</protein>
<reference evidence="1 2" key="1">
    <citation type="journal article" date="2012" name="J. Bacteriol.">
        <title>Genome Sequence of the Halotolerant Bacterium Imtechella halotolerans K1T.</title>
        <authorList>
            <person name="Kumar S."/>
            <person name="Vikram S."/>
            <person name="Subramanian S."/>
            <person name="Raghava G.P."/>
            <person name="Pinnaka A.K."/>
        </authorList>
    </citation>
    <scope>NUCLEOTIDE SEQUENCE [LARGE SCALE GENOMIC DNA]</scope>
    <source>
        <strain evidence="1 2">K1</strain>
    </source>
</reference>
<proteinExistence type="predicted"/>
<sequence length="137" mass="16416">MEKENKKYHFFYGFDSKPNQVRFHLEDDDPLVKNKVLLISTYGFKTPVNLFYEKHFERNNLNVVEHYSNDQLNMYFETENKGIDDTFETKGYDNTGCQFFYRLFKENKEYEMTIDGWVSGENGVYPFADIGVRIKKL</sequence>
<dbReference type="AlphaFoldDB" id="I0WB86"/>
<dbReference type="EMBL" id="AJJU01000019">
    <property type="protein sequence ID" value="EID73652.1"/>
    <property type="molecule type" value="Genomic_DNA"/>
</dbReference>
<organism evidence="1 2">
    <name type="scientific">Imtechella halotolerans K1</name>
    <dbReference type="NCBI Taxonomy" id="946077"/>
    <lineage>
        <taxon>Bacteria</taxon>
        <taxon>Pseudomonadati</taxon>
        <taxon>Bacteroidota</taxon>
        <taxon>Flavobacteriia</taxon>
        <taxon>Flavobacteriales</taxon>
        <taxon>Flavobacteriaceae</taxon>
        <taxon>Imtechella</taxon>
    </lineage>
</organism>
<name>I0WB86_9FLAO</name>
<gene>
    <name evidence="1" type="ORF">W5A_10427</name>
</gene>
<evidence type="ECO:0000313" key="2">
    <source>
        <dbReference type="Proteomes" id="UP000005938"/>
    </source>
</evidence>
<comment type="caution">
    <text evidence="1">The sequence shown here is derived from an EMBL/GenBank/DDBJ whole genome shotgun (WGS) entry which is preliminary data.</text>
</comment>
<evidence type="ECO:0000313" key="1">
    <source>
        <dbReference type="EMBL" id="EID73652.1"/>
    </source>
</evidence>
<keyword evidence="2" id="KW-1185">Reference proteome</keyword>
<dbReference type="Proteomes" id="UP000005938">
    <property type="component" value="Unassembled WGS sequence"/>
</dbReference>
<accession>I0WB86</accession>